<comment type="function">
    <text evidence="13">Catalyzes the conversion of L-aspartate-beta-semialdehyde (L-Asa) to L-homoserine (L-Hse), the third step in the biosynthesis of threonine and methionine from aspartate.</text>
</comment>
<dbReference type="InterPro" id="IPR005106">
    <property type="entry name" value="Asp/hSer_DH_NAD-bd"/>
</dbReference>
<evidence type="ECO:0000256" key="7">
    <source>
        <dbReference type="ARBA" id="ARBA00022605"/>
    </source>
</evidence>
<dbReference type="SUPFAM" id="SSF51735">
    <property type="entry name" value="NAD(P)-binding Rossmann-fold domains"/>
    <property type="match status" value="1"/>
</dbReference>
<evidence type="ECO:0000256" key="12">
    <source>
        <dbReference type="ARBA" id="ARBA00023167"/>
    </source>
</evidence>
<feature type="binding site" evidence="17">
    <location>
        <begin position="13"/>
        <end position="20"/>
    </location>
    <ligand>
        <name>NADP(+)</name>
        <dbReference type="ChEBI" id="CHEBI:58349"/>
    </ligand>
</feature>
<keyword evidence="22" id="KW-1185">Reference proteome</keyword>
<dbReference type="Pfam" id="PF00742">
    <property type="entry name" value="Homoserine_dh"/>
    <property type="match status" value="1"/>
</dbReference>
<dbReference type="SUPFAM" id="SSF55347">
    <property type="entry name" value="Glyceraldehyde-3-phosphate dehydrogenase-like, C-terminal domain"/>
    <property type="match status" value="1"/>
</dbReference>
<dbReference type="GO" id="GO:0009086">
    <property type="term" value="P:methionine biosynthetic process"/>
    <property type="evidence" value="ECO:0007669"/>
    <property type="project" value="UniProtKB-KW"/>
</dbReference>
<evidence type="ECO:0000256" key="13">
    <source>
        <dbReference type="ARBA" id="ARBA00044930"/>
    </source>
</evidence>
<organism evidence="21 22">
    <name type="scientific">Streptomyces poonensis</name>
    <dbReference type="NCBI Taxonomy" id="68255"/>
    <lineage>
        <taxon>Bacteria</taxon>
        <taxon>Bacillati</taxon>
        <taxon>Actinomycetota</taxon>
        <taxon>Actinomycetes</taxon>
        <taxon>Kitasatosporales</taxon>
        <taxon>Streptomycetaceae</taxon>
        <taxon>Streptomyces</taxon>
    </lineage>
</organism>
<evidence type="ECO:0000313" key="22">
    <source>
        <dbReference type="Proteomes" id="UP000622166"/>
    </source>
</evidence>
<feature type="binding site" evidence="17">
    <location>
        <position position="107"/>
    </location>
    <ligand>
        <name>NADPH</name>
        <dbReference type="ChEBI" id="CHEBI:57783"/>
    </ligand>
</feature>
<proteinExistence type="inferred from homology"/>
<evidence type="ECO:0000256" key="6">
    <source>
        <dbReference type="ARBA" id="ARBA00013376"/>
    </source>
</evidence>
<dbReference type="EC" id="1.1.1.3" evidence="5 18"/>
<comment type="catalytic activity">
    <reaction evidence="15">
        <text>L-homoserine + NAD(+) = L-aspartate 4-semialdehyde + NADH + H(+)</text>
        <dbReference type="Rhea" id="RHEA:15757"/>
        <dbReference type="ChEBI" id="CHEBI:15378"/>
        <dbReference type="ChEBI" id="CHEBI:57476"/>
        <dbReference type="ChEBI" id="CHEBI:57540"/>
        <dbReference type="ChEBI" id="CHEBI:57945"/>
        <dbReference type="ChEBI" id="CHEBI:537519"/>
        <dbReference type="EC" id="1.1.1.3"/>
    </reaction>
    <physiologicalReaction direction="right-to-left" evidence="15">
        <dbReference type="Rhea" id="RHEA:15759"/>
    </physiologicalReaction>
</comment>
<evidence type="ECO:0000256" key="15">
    <source>
        <dbReference type="ARBA" id="ARBA00049031"/>
    </source>
</evidence>
<keyword evidence="8 18" id="KW-0791">Threonine biosynthesis</keyword>
<gene>
    <name evidence="21" type="ORF">GCM10010365_05770</name>
</gene>
<dbReference type="AlphaFoldDB" id="A0A918UC50"/>
<evidence type="ECO:0000313" key="21">
    <source>
        <dbReference type="EMBL" id="GGY90217.1"/>
    </source>
</evidence>
<dbReference type="Gene3D" id="3.30.360.10">
    <property type="entry name" value="Dihydrodipicolinate Reductase, domain 2"/>
    <property type="match status" value="1"/>
</dbReference>
<name>A0A918UC50_9ACTN</name>
<comment type="cofactor">
    <cofactor evidence="1">
        <name>a metal cation</name>
        <dbReference type="ChEBI" id="CHEBI:25213"/>
    </cofactor>
</comment>
<sequence length="434" mass="44709">MKRTAGPLRVALLGHGTVGAETARALTGRAAELSARIGAPVELAGIAVRRPRTLPGIDGSLVTTDAHALVSRGDIDVVVELIGGMEPARSLITTAMETGASVVTANKALIASEGVDLHHIARKQGVGLAYEAAVAGAVPVLRPLRQSLAGDRIQRVTGIVNGTTNFILDRMTRSGGTFQGALHEAQRLGYAEADPTGDVSGADAAAKMAILARLAFDTELPIERVQFEGITHIGPGDIAHAEAGGYVIKLVGTCDRTPDGVNARVHPMLIPLEHPLAGVRGADNGILVEARAAGELMFHGAGAGGLATSSAVLGDLVELCRDRVAGPGTAPAEFSQVLPLRPLAQVAGRYHVSMFVTDEPGVLSQVSAVFAEHGVSLETVRQEGLGPQAQLALVTHRATDAAVTEVIAGLAALPCVLGTVRSIRILGHRKEPVG</sequence>
<evidence type="ECO:0000256" key="19">
    <source>
        <dbReference type="RuleBase" id="RU004171"/>
    </source>
</evidence>
<feature type="active site" description="Proton donor" evidence="16">
    <location>
        <position position="207"/>
    </location>
</feature>
<dbReference type="PANTHER" id="PTHR43331:SF1">
    <property type="entry name" value="HOMOSERINE DEHYDROGENASE"/>
    <property type="match status" value="1"/>
</dbReference>
<dbReference type="PANTHER" id="PTHR43331">
    <property type="entry name" value="HOMOSERINE DEHYDROGENASE"/>
    <property type="match status" value="1"/>
</dbReference>
<evidence type="ECO:0000256" key="9">
    <source>
        <dbReference type="ARBA" id="ARBA00022857"/>
    </source>
</evidence>
<dbReference type="Gene3D" id="3.30.70.260">
    <property type="match status" value="1"/>
</dbReference>
<evidence type="ECO:0000256" key="18">
    <source>
        <dbReference type="RuleBase" id="RU000579"/>
    </source>
</evidence>
<evidence type="ECO:0000259" key="20">
    <source>
        <dbReference type="PROSITE" id="PS51671"/>
    </source>
</evidence>
<evidence type="ECO:0000256" key="16">
    <source>
        <dbReference type="PIRSR" id="PIRSR000098-1"/>
    </source>
</evidence>
<keyword evidence="10 18" id="KW-0560">Oxidoreductase</keyword>
<protein>
    <recommendedName>
        <fullName evidence="6 18">Homoserine dehydrogenase</fullName>
        <ecNumber evidence="5 18">1.1.1.3</ecNumber>
    </recommendedName>
</protein>
<dbReference type="PROSITE" id="PS51671">
    <property type="entry name" value="ACT"/>
    <property type="match status" value="1"/>
</dbReference>
<evidence type="ECO:0000256" key="14">
    <source>
        <dbReference type="ARBA" id="ARBA00048841"/>
    </source>
</evidence>
<comment type="caution">
    <text evidence="21">The sequence shown here is derived from an EMBL/GenBank/DDBJ whole genome shotgun (WGS) entry which is preliminary data.</text>
</comment>
<evidence type="ECO:0000256" key="17">
    <source>
        <dbReference type="PIRSR" id="PIRSR000098-2"/>
    </source>
</evidence>
<evidence type="ECO:0000256" key="5">
    <source>
        <dbReference type="ARBA" id="ARBA00013213"/>
    </source>
</evidence>
<evidence type="ECO:0000256" key="10">
    <source>
        <dbReference type="ARBA" id="ARBA00023002"/>
    </source>
</evidence>
<dbReference type="InterPro" id="IPR045865">
    <property type="entry name" value="ACT-like_dom_sf"/>
</dbReference>
<dbReference type="GO" id="GO:0009088">
    <property type="term" value="P:threonine biosynthetic process"/>
    <property type="evidence" value="ECO:0007669"/>
    <property type="project" value="UniProtKB-KW"/>
</dbReference>
<dbReference type="InterPro" id="IPR019811">
    <property type="entry name" value="HDH_CS"/>
</dbReference>
<dbReference type="InterPro" id="IPR001342">
    <property type="entry name" value="HDH_cat"/>
</dbReference>
<dbReference type="GO" id="GO:0004412">
    <property type="term" value="F:homoserine dehydrogenase activity"/>
    <property type="evidence" value="ECO:0007669"/>
    <property type="project" value="UniProtKB-EC"/>
</dbReference>
<dbReference type="Proteomes" id="UP000622166">
    <property type="component" value="Unassembled WGS sequence"/>
</dbReference>
<dbReference type="PROSITE" id="PS01042">
    <property type="entry name" value="HOMOSER_DHGENASE"/>
    <property type="match status" value="1"/>
</dbReference>
<comment type="pathway">
    <text evidence="2 18">Amino-acid biosynthesis; L-threonine biosynthesis; L-threonine from L-aspartate: step 3/5.</text>
</comment>
<dbReference type="InterPro" id="IPR002912">
    <property type="entry name" value="ACT_dom"/>
</dbReference>
<keyword evidence="12 18" id="KW-0486">Methionine biosynthesis</keyword>
<dbReference type="RefSeq" id="WP_189854916.1">
    <property type="nucleotide sequence ID" value="NZ_BMVW01000001.1"/>
</dbReference>
<dbReference type="CDD" id="cd04881">
    <property type="entry name" value="ACT_HSDH-Hom"/>
    <property type="match status" value="1"/>
</dbReference>
<reference evidence="21" key="2">
    <citation type="submission" date="2020-09" db="EMBL/GenBank/DDBJ databases">
        <authorList>
            <person name="Sun Q."/>
            <person name="Ohkuma M."/>
        </authorList>
    </citation>
    <scope>NUCLEOTIDE SEQUENCE</scope>
    <source>
        <strain evidence="21">JCM 4815</strain>
    </source>
</reference>
<keyword evidence="11" id="KW-0915">Sodium</keyword>
<comment type="similarity">
    <text evidence="4 19">Belongs to the homoserine dehydrogenase family.</text>
</comment>
<dbReference type="InterPro" id="IPR036291">
    <property type="entry name" value="NAD(P)-bd_dom_sf"/>
</dbReference>
<dbReference type="Pfam" id="PF03447">
    <property type="entry name" value="NAD_binding_3"/>
    <property type="match status" value="1"/>
</dbReference>
<dbReference type="Pfam" id="PF01842">
    <property type="entry name" value="ACT"/>
    <property type="match status" value="1"/>
</dbReference>
<dbReference type="InterPro" id="IPR016204">
    <property type="entry name" value="HDH"/>
</dbReference>
<comment type="catalytic activity">
    <reaction evidence="14">
        <text>L-homoserine + NADP(+) = L-aspartate 4-semialdehyde + NADPH + H(+)</text>
        <dbReference type="Rhea" id="RHEA:15761"/>
        <dbReference type="ChEBI" id="CHEBI:15378"/>
        <dbReference type="ChEBI" id="CHEBI:57476"/>
        <dbReference type="ChEBI" id="CHEBI:57783"/>
        <dbReference type="ChEBI" id="CHEBI:58349"/>
        <dbReference type="ChEBI" id="CHEBI:537519"/>
        <dbReference type="EC" id="1.1.1.3"/>
    </reaction>
    <physiologicalReaction direction="right-to-left" evidence="14">
        <dbReference type="Rhea" id="RHEA:15763"/>
    </physiologicalReaction>
</comment>
<dbReference type="Gene3D" id="3.40.50.720">
    <property type="entry name" value="NAD(P)-binding Rossmann-like Domain"/>
    <property type="match status" value="1"/>
</dbReference>
<dbReference type="EMBL" id="BMVW01000001">
    <property type="protein sequence ID" value="GGY90217.1"/>
    <property type="molecule type" value="Genomic_DNA"/>
</dbReference>
<dbReference type="PIRSF" id="PIRSF000098">
    <property type="entry name" value="Homoser_dehydrog"/>
    <property type="match status" value="1"/>
</dbReference>
<keyword evidence="7 18" id="KW-0028">Amino-acid biosynthesis</keyword>
<evidence type="ECO:0000256" key="8">
    <source>
        <dbReference type="ARBA" id="ARBA00022697"/>
    </source>
</evidence>
<feature type="domain" description="ACT" evidence="20">
    <location>
        <begin position="351"/>
        <end position="424"/>
    </location>
</feature>
<evidence type="ECO:0000256" key="1">
    <source>
        <dbReference type="ARBA" id="ARBA00001920"/>
    </source>
</evidence>
<dbReference type="NCBIfam" id="NF004976">
    <property type="entry name" value="PRK06349.1"/>
    <property type="match status" value="1"/>
</dbReference>
<feature type="binding site" evidence="17">
    <location>
        <position position="192"/>
    </location>
    <ligand>
        <name>L-homoserine</name>
        <dbReference type="ChEBI" id="CHEBI:57476"/>
    </ligand>
</feature>
<keyword evidence="9 17" id="KW-0521">NADP</keyword>
<evidence type="ECO:0000256" key="11">
    <source>
        <dbReference type="ARBA" id="ARBA00023053"/>
    </source>
</evidence>
<evidence type="ECO:0000256" key="2">
    <source>
        <dbReference type="ARBA" id="ARBA00005056"/>
    </source>
</evidence>
<comment type="pathway">
    <text evidence="3 18">Amino-acid biosynthesis; L-methionine biosynthesis via de novo pathway; L-homoserine from L-aspartate: step 3/3.</text>
</comment>
<dbReference type="FunFam" id="3.30.360.10:FF:000005">
    <property type="entry name" value="Homoserine dehydrogenase"/>
    <property type="match status" value="1"/>
</dbReference>
<evidence type="ECO:0000256" key="3">
    <source>
        <dbReference type="ARBA" id="ARBA00005062"/>
    </source>
</evidence>
<dbReference type="GO" id="GO:0050661">
    <property type="term" value="F:NADP binding"/>
    <property type="evidence" value="ECO:0007669"/>
    <property type="project" value="InterPro"/>
</dbReference>
<evidence type="ECO:0000256" key="4">
    <source>
        <dbReference type="ARBA" id="ARBA00006753"/>
    </source>
</evidence>
<accession>A0A918UC50</accession>
<dbReference type="SUPFAM" id="SSF55021">
    <property type="entry name" value="ACT-like"/>
    <property type="match status" value="1"/>
</dbReference>
<reference evidence="21" key="1">
    <citation type="journal article" date="2014" name="Int. J. Syst. Evol. Microbiol.">
        <title>Complete genome sequence of Corynebacterium casei LMG S-19264T (=DSM 44701T), isolated from a smear-ripened cheese.</title>
        <authorList>
            <consortium name="US DOE Joint Genome Institute (JGI-PGF)"/>
            <person name="Walter F."/>
            <person name="Albersmeier A."/>
            <person name="Kalinowski J."/>
            <person name="Ruckert C."/>
        </authorList>
    </citation>
    <scope>NUCLEOTIDE SEQUENCE</scope>
    <source>
        <strain evidence="21">JCM 4815</strain>
    </source>
</reference>